<dbReference type="AlphaFoldDB" id="A0A2A4WXM0"/>
<comment type="caution">
    <text evidence="1">The sequence shown here is derived from an EMBL/GenBank/DDBJ whole genome shotgun (WGS) entry which is preliminary data.</text>
</comment>
<accession>A0A2A4WXM0</accession>
<organism evidence="1 2">
    <name type="scientific">Aerophobetes bacterium</name>
    <dbReference type="NCBI Taxonomy" id="2030807"/>
    <lineage>
        <taxon>Bacteria</taxon>
        <taxon>Candidatus Aerophobota</taxon>
    </lineage>
</organism>
<evidence type="ECO:0000313" key="1">
    <source>
        <dbReference type="EMBL" id="PCI75040.1"/>
    </source>
</evidence>
<dbReference type="Proteomes" id="UP000218775">
    <property type="component" value="Unassembled WGS sequence"/>
</dbReference>
<protein>
    <submittedName>
        <fullName evidence="1">Uncharacterized protein</fullName>
    </submittedName>
</protein>
<name>A0A2A4WXM0_UNCAE</name>
<proteinExistence type="predicted"/>
<dbReference type="EMBL" id="NVUK01000058">
    <property type="protein sequence ID" value="PCI75040.1"/>
    <property type="molecule type" value="Genomic_DNA"/>
</dbReference>
<reference evidence="2" key="1">
    <citation type="submission" date="2017-08" db="EMBL/GenBank/DDBJ databases">
        <title>A dynamic microbial community with high functional redundancy inhabits the cold, oxic subseafloor aquifer.</title>
        <authorList>
            <person name="Tully B.J."/>
            <person name="Wheat C.G."/>
            <person name="Glazer B.T."/>
            <person name="Huber J.A."/>
        </authorList>
    </citation>
    <scope>NUCLEOTIDE SEQUENCE [LARGE SCALE GENOMIC DNA]</scope>
</reference>
<evidence type="ECO:0000313" key="2">
    <source>
        <dbReference type="Proteomes" id="UP000218775"/>
    </source>
</evidence>
<gene>
    <name evidence="1" type="ORF">COB21_06095</name>
</gene>
<sequence length="568" mass="62401">MQATSQECRHELSRLESRIAMLVERAGYLGIDAADLPEVTESNTGGAAKQPNVFQIMGWRMKEASRAKNQEKGVTDELPIGQRIENLLEQRNWVGNRAGVMQDRETQNKANQADYHNRLAQAKNRRLETGGKTGLVVPEADDGASKVNHAWIAPTNEIWKGFKPGNSPVLKAFKVGVDNMIEWLSAPLRCASDLQKLVTTALSSGNLKGDDLDRFTQAVLKTFAQVEQNGGLSTKDKESVKKMMQDVITTVSEVKQFASEVKPFAAVPRNQGFKTVQGIVGTFTTLSAGKSPEKVAALVEFTKNELRSLLATGDEKTERAVNQSIKMLDAVAGGSLSTSSKEAEQVKTMLNEFHSDLVESDNQRGLAKLAKVRLDSFQMMANINTELSAGAKEHLDRVIQQGLNSIEPYLPLEKLTTIMGKLESSSKREDQTTADFVKPFQQQLKDLQESVDAAKSLPPGDRQEIEQAINAAHATINTLSAADVKKTGDMLTAVNLIFHQFTKDVQDKNGNVLDLVKTARARYNGMIDRLESEDNTITGVESKAIGDSIMNGLKELDRIEAEQMDDLL</sequence>